<proteinExistence type="inferred from homology"/>
<dbReference type="GO" id="GO:0032807">
    <property type="term" value="C:DNA ligase IV complex"/>
    <property type="evidence" value="ECO:0007669"/>
    <property type="project" value="TreeGrafter"/>
</dbReference>
<reference evidence="8" key="1">
    <citation type="journal article" date="2020" name="Stud. Mycol.">
        <title>101 Dothideomycetes genomes: a test case for predicting lifestyles and emergence of pathogens.</title>
        <authorList>
            <person name="Haridas S."/>
            <person name="Albert R."/>
            <person name="Binder M."/>
            <person name="Bloem J."/>
            <person name="Labutti K."/>
            <person name="Salamov A."/>
            <person name="Andreopoulos B."/>
            <person name="Baker S."/>
            <person name="Barry K."/>
            <person name="Bills G."/>
            <person name="Bluhm B."/>
            <person name="Cannon C."/>
            <person name="Castanera R."/>
            <person name="Culley D."/>
            <person name="Daum C."/>
            <person name="Ezra D."/>
            <person name="Gonzalez J."/>
            <person name="Henrissat B."/>
            <person name="Kuo A."/>
            <person name="Liang C."/>
            <person name="Lipzen A."/>
            <person name="Lutzoni F."/>
            <person name="Magnuson J."/>
            <person name="Mondo S."/>
            <person name="Nolan M."/>
            <person name="Ohm R."/>
            <person name="Pangilinan J."/>
            <person name="Park H.-J."/>
            <person name="Ramirez L."/>
            <person name="Alfaro M."/>
            <person name="Sun H."/>
            <person name="Tritt A."/>
            <person name="Yoshinaga Y."/>
            <person name="Zwiers L.-H."/>
            <person name="Turgeon B."/>
            <person name="Goodwin S."/>
            <person name="Spatafora J."/>
            <person name="Crous P."/>
            <person name="Grigoriev I."/>
        </authorList>
    </citation>
    <scope>NUCLEOTIDE SEQUENCE</scope>
    <source>
        <strain evidence="8">ATCC 16933</strain>
    </source>
</reference>
<dbReference type="OrthoDB" id="2160351at2759"/>
<dbReference type="Gene3D" id="2.40.50.140">
    <property type="entry name" value="Nucleic acid-binding proteins"/>
    <property type="match status" value="1"/>
</dbReference>
<dbReference type="Proteomes" id="UP000799766">
    <property type="component" value="Unassembled WGS sequence"/>
</dbReference>
<feature type="region of interest" description="Disordered" evidence="6">
    <location>
        <begin position="660"/>
        <end position="775"/>
    </location>
</feature>
<keyword evidence="2" id="KW-0436">Ligase</keyword>
<evidence type="ECO:0000256" key="4">
    <source>
        <dbReference type="ARBA" id="ARBA00022840"/>
    </source>
</evidence>
<name>A0A6A6NW13_9PEZI</name>
<dbReference type="InterPro" id="IPR012308">
    <property type="entry name" value="DNA_ligase_ATP-dep_N"/>
</dbReference>
<feature type="compositionally biased region" description="Basic residues" evidence="6">
    <location>
        <begin position="718"/>
        <end position="727"/>
    </location>
</feature>
<dbReference type="GO" id="GO:0006303">
    <property type="term" value="P:double-strand break repair via nonhomologous end joining"/>
    <property type="evidence" value="ECO:0007669"/>
    <property type="project" value="TreeGrafter"/>
</dbReference>
<feature type="compositionally biased region" description="Polar residues" evidence="6">
    <location>
        <begin position="687"/>
        <end position="705"/>
    </location>
</feature>
<evidence type="ECO:0000256" key="2">
    <source>
        <dbReference type="ARBA" id="ARBA00022598"/>
    </source>
</evidence>
<comment type="similarity">
    <text evidence="1">Belongs to the ATP-dependent DNA ligase family.</text>
</comment>
<dbReference type="GO" id="GO:0006310">
    <property type="term" value="P:DNA recombination"/>
    <property type="evidence" value="ECO:0007669"/>
    <property type="project" value="InterPro"/>
</dbReference>
<dbReference type="InterPro" id="IPR036599">
    <property type="entry name" value="DNA_ligase_N_sf"/>
</dbReference>
<dbReference type="InterPro" id="IPR029710">
    <property type="entry name" value="LIG4"/>
</dbReference>
<dbReference type="EMBL" id="MU001686">
    <property type="protein sequence ID" value="KAF2455694.1"/>
    <property type="molecule type" value="Genomic_DNA"/>
</dbReference>
<sequence length="775" mass="88616">MPLHFGSFCDLLKDLEAHGKCGTPFLRKNRQDGERRIIRQWFRGHRAAIDKPDTNRAALLSSLFPERRKDRVYHMQVKRLSFVIARCLNLTTSKLETLNGWKAHGKGDLGDCIERVLRVHDKEPLLHPVTVEEVDEALDQLASRIKASSPAMRAHPCTKSAEEILKVILLRMRSVEAKWFVRIVLQNLAPIHFLLPSLLRFQDSFSAASQLLDGPLKKYPANPDPEPQKLFEIEAATLIRPQIGVQVGRPTFHKARSMGHCMRLVGDQVWSVEEKFDGEYCEVHIDLEKGRNCIQIFSKSGKDSTDDCKGLHSVIRDSLQIGAPQCTFKKRCIVVGEMVVFSEKEDSIVGFHKIRKHVTRAGRFININNDSPPDKSEHLMMIYYDVLMIDDESVMTQPYARRRDRLRQLVKKLHGRSMTSMRAVIDFSEENAQSRLTVQFSRALACRYEGLVLKPLNAPYFSLISDPDNWRWDFIKLKKDYMTDMGSSRDVVDLAIIGASYKAAEAHKTDMRFLKWTTFYAACLTNKDDMRFDSRPRFRITHEISLDDCIKPTDLKTLNEHGQFREEPLDEDGYQESFEIELDQTLAKNMTTAFKEPSVAEVLGSGFEKAPNQSFFHLRHPRILKLHWDHLADKARNAPPDEDLSQQTKEIVDRLVRQIRKESRRTGCSPSQLKRVPSPSAKRKSAETPTKISENTSVTITPSRASHTRDKQNSTASHKPRTRRTTIIRKDTCEKTPDQADGNPPDPSAATTLMQTSALRLLTDRPSRHSTNTTK</sequence>
<feature type="domain" description="ATP-dependent DNA ligase family profile" evidence="7">
    <location>
        <begin position="372"/>
        <end position="525"/>
    </location>
</feature>
<evidence type="ECO:0000313" key="9">
    <source>
        <dbReference type="Proteomes" id="UP000799766"/>
    </source>
</evidence>
<dbReference type="PANTHER" id="PTHR45997">
    <property type="entry name" value="DNA LIGASE 4"/>
    <property type="match status" value="1"/>
</dbReference>
<keyword evidence="3" id="KW-0547">Nucleotide-binding</keyword>
<evidence type="ECO:0000256" key="6">
    <source>
        <dbReference type="SAM" id="MobiDB-lite"/>
    </source>
</evidence>
<dbReference type="PANTHER" id="PTHR45997:SF2">
    <property type="entry name" value="ATP DEPENDENT DNA LIGASE DOMAIN PROTEIN (AFU_ORTHOLOGUE AFUA_5G02430)"/>
    <property type="match status" value="1"/>
</dbReference>
<dbReference type="Gene3D" id="3.30.470.30">
    <property type="entry name" value="DNA ligase/mRNA capping enzyme"/>
    <property type="match status" value="1"/>
</dbReference>
<evidence type="ECO:0000256" key="3">
    <source>
        <dbReference type="ARBA" id="ARBA00022741"/>
    </source>
</evidence>
<dbReference type="Pfam" id="PF01068">
    <property type="entry name" value="DNA_ligase_A_M"/>
    <property type="match status" value="1"/>
</dbReference>
<evidence type="ECO:0000256" key="5">
    <source>
        <dbReference type="ARBA" id="ARBA00023242"/>
    </source>
</evidence>
<feature type="compositionally biased region" description="Basic and acidic residues" evidence="6">
    <location>
        <begin position="728"/>
        <end position="738"/>
    </location>
</feature>
<organism evidence="8 9">
    <name type="scientific">Lineolata rhizophorae</name>
    <dbReference type="NCBI Taxonomy" id="578093"/>
    <lineage>
        <taxon>Eukaryota</taxon>
        <taxon>Fungi</taxon>
        <taxon>Dikarya</taxon>
        <taxon>Ascomycota</taxon>
        <taxon>Pezizomycotina</taxon>
        <taxon>Dothideomycetes</taxon>
        <taxon>Dothideomycetes incertae sedis</taxon>
        <taxon>Lineolatales</taxon>
        <taxon>Lineolataceae</taxon>
        <taxon>Lineolata</taxon>
    </lineage>
</organism>
<dbReference type="GO" id="GO:0003677">
    <property type="term" value="F:DNA binding"/>
    <property type="evidence" value="ECO:0007669"/>
    <property type="project" value="InterPro"/>
</dbReference>
<keyword evidence="9" id="KW-1185">Reference proteome</keyword>
<evidence type="ECO:0000256" key="1">
    <source>
        <dbReference type="ARBA" id="ARBA00007572"/>
    </source>
</evidence>
<feature type="compositionally biased region" description="Polar residues" evidence="6">
    <location>
        <begin position="749"/>
        <end position="758"/>
    </location>
</feature>
<gene>
    <name evidence="8" type="ORF">BDY21DRAFT_387001</name>
</gene>
<protein>
    <recommendedName>
        <fullName evidence="7">ATP-dependent DNA ligase family profile domain-containing protein</fullName>
    </recommendedName>
</protein>
<dbReference type="Pfam" id="PF04675">
    <property type="entry name" value="DNA_ligase_A_N"/>
    <property type="match status" value="1"/>
</dbReference>
<dbReference type="GO" id="GO:0005524">
    <property type="term" value="F:ATP binding"/>
    <property type="evidence" value="ECO:0007669"/>
    <property type="project" value="UniProtKB-KW"/>
</dbReference>
<dbReference type="AlphaFoldDB" id="A0A6A6NW13"/>
<dbReference type="GO" id="GO:0003910">
    <property type="term" value="F:DNA ligase (ATP) activity"/>
    <property type="evidence" value="ECO:0007669"/>
    <property type="project" value="InterPro"/>
</dbReference>
<keyword evidence="4" id="KW-0067">ATP-binding</keyword>
<dbReference type="Gene3D" id="1.10.3260.10">
    <property type="entry name" value="DNA ligase, ATP-dependent, N-terminal domain"/>
    <property type="match status" value="1"/>
</dbReference>
<dbReference type="GO" id="GO:0006297">
    <property type="term" value="P:nucleotide-excision repair, DNA gap filling"/>
    <property type="evidence" value="ECO:0007669"/>
    <property type="project" value="TreeGrafter"/>
</dbReference>
<accession>A0A6A6NW13</accession>
<dbReference type="SUPFAM" id="SSF56091">
    <property type="entry name" value="DNA ligase/mRNA capping enzyme, catalytic domain"/>
    <property type="match status" value="1"/>
</dbReference>
<dbReference type="InterPro" id="IPR012310">
    <property type="entry name" value="DNA_ligase_ATP-dep_cent"/>
</dbReference>
<evidence type="ECO:0000313" key="8">
    <source>
        <dbReference type="EMBL" id="KAF2455694.1"/>
    </source>
</evidence>
<keyword evidence="5" id="KW-0539">Nucleus</keyword>
<dbReference type="PROSITE" id="PS50160">
    <property type="entry name" value="DNA_LIGASE_A3"/>
    <property type="match status" value="1"/>
</dbReference>
<evidence type="ECO:0000259" key="7">
    <source>
        <dbReference type="PROSITE" id="PS50160"/>
    </source>
</evidence>
<dbReference type="InterPro" id="IPR012340">
    <property type="entry name" value="NA-bd_OB-fold"/>
</dbReference>